<name>A0ABW2UGX2_9BACT</name>
<proteinExistence type="predicted"/>
<evidence type="ECO:0000313" key="1">
    <source>
        <dbReference type="EMBL" id="MFC7671351.1"/>
    </source>
</evidence>
<evidence type="ECO:0000313" key="2">
    <source>
        <dbReference type="Proteomes" id="UP001596513"/>
    </source>
</evidence>
<keyword evidence="2" id="KW-1185">Reference proteome</keyword>
<comment type="caution">
    <text evidence="1">The sequence shown here is derived from an EMBL/GenBank/DDBJ whole genome shotgun (WGS) entry which is preliminary data.</text>
</comment>
<dbReference type="Proteomes" id="UP001596513">
    <property type="component" value="Unassembled WGS sequence"/>
</dbReference>
<sequence length="103" mass="11456">MFPPSWLDTERVAHYRTEIEKGGTPTAVALSVLDVKGPAWLDESGTIPPYTEHWCLAHYLLDGHHKMYAASLLQKPIHLLAFIALDECIMESPDDVATLLTAI</sequence>
<accession>A0ABW2UGX2</accession>
<dbReference type="EMBL" id="JBHTEK010000007">
    <property type="protein sequence ID" value="MFC7671351.1"/>
    <property type="molecule type" value="Genomic_DNA"/>
</dbReference>
<gene>
    <name evidence="1" type="ORF">ACFQT0_31050</name>
</gene>
<protein>
    <recommendedName>
        <fullName evidence="3">ParB/Sulfiredoxin domain-containing protein</fullName>
    </recommendedName>
</protein>
<dbReference type="RefSeq" id="WP_380207424.1">
    <property type="nucleotide sequence ID" value="NZ_JBHTEK010000007.1"/>
</dbReference>
<evidence type="ECO:0008006" key="3">
    <source>
        <dbReference type="Google" id="ProtNLM"/>
    </source>
</evidence>
<organism evidence="1 2">
    <name type="scientific">Hymenobacter humi</name>
    <dbReference type="NCBI Taxonomy" id="1411620"/>
    <lineage>
        <taxon>Bacteria</taxon>
        <taxon>Pseudomonadati</taxon>
        <taxon>Bacteroidota</taxon>
        <taxon>Cytophagia</taxon>
        <taxon>Cytophagales</taxon>
        <taxon>Hymenobacteraceae</taxon>
        <taxon>Hymenobacter</taxon>
    </lineage>
</organism>
<reference evidence="2" key="1">
    <citation type="journal article" date="2019" name="Int. J. Syst. Evol. Microbiol.">
        <title>The Global Catalogue of Microorganisms (GCM) 10K type strain sequencing project: providing services to taxonomists for standard genome sequencing and annotation.</title>
        <authorList>
            <consortium name="The Broad Institute Genomics Platform"/>
            <consortium name="The Broad Institute Genome Sequencing Center for Infectious Disease"/>
            <person name="Wu L."/>
            <person name="Ma J."/>
        </authorList>
    </citation>
    <scope>NUCLEOTIDE SEQUENCE [LARGE SCALE GENOMIC DNA]</scope>
    <source>
        <strain evidence="2">JCM 19635</strain>
    </source>
</reference>